<dbReference type="eggNOG" id="KOG2822">
    <property type="taxonomic scope" value="Eukaryota"/>
</dbReference>
<dbReference type="Pfam" id="PF01569">
    <property type="entry name" value="PAP2"/>
    <property type="match status" value="1"/>
</dbReference>
<evidence type="ECO:0000256" key="1">
    <source>
        <dbReference type="ARBA" id="ARBA00004477"/>
    </source>
</evidence>
<dbReference type="RefSeq" id="XP_003004424.1">
    <property type="nucleotide sequence ID" value="XM_003004378.1"/>
</dbReference>
<accession>C9SL60</accession>
<feature type="transmembrane region" description="Helical" evidence="9">
    <location>
        <begin position="343"/>
        <end position="365"/>
    </location>
</feature>
<dbReference type="OMA" id="ADDCPCY"/>
<dbReference type="HOGENOM" id="CLU_019266_0_0_1"/>
<reference evidence="12" key="1">
    <citation type="journal article" date="2011" name="PLoS Pathog.">
        <title>Comparative genomics yields insights into niche adaptation of plant vascular wilt pathogens.</title>
        <authorList>
            <person name="Klosterman S.J."/>
            <person name="Subbarao K.V."/>
            <person name="Kang S."/>
            <person name="Veronese P."/>
            <person name="Gold S.E."/>
            <person name="Thomma B.P.H.J."/>
            <person name="Chen Z."/>
            <person name="Henrissat B."/>
            <person name="Lee Y.-H."/>
            <person name="Park J."/>
            <person name="Garcia-Pedrajas M.D."/>
            <person name="Barbara D.J."/>
            <person name="Anchieta A."/>
            <person name="de Jonge R."/>
            <person name="Santhanam P."/>
            <person name="Maruthachalam K."/>
            <person name="Atallah Z."/>
            <person name="Amyotte S.G."/>
            <person name="Paz Z."/>
            <person name="Inderbitzin P."/>
            <person name="Hayes R.J."/>
            <person name="Heiman D.I."/>
            <person name="Young S."/>
            <person name="Zeng Q."/>
            <person name="Engels R."/>
            <person name="Galagan J."/>
            <person name="Cuomo C.A."/>
            <person name="Dobinson K.F."/>
            <person name="Ma L.-J."/>
        </authorList>
    </citation>
    <scope>NUCLEOTIDE SEQUENCE [LARGE SCALE GENOMIC DNA]</scope>
    <source>
        <strain evidence="12">VaMs.102 / ATCC MYA-4576 / FGSC 10136</strain>
    </source>
</reference>
<dbReference type="SUPFAM" id="SSF48317">
    <property type="entry name" value="Acid phosphatase/Vanadium-dependent haloperoxidase"/>
    <property type="match status" value="1"/>
</dbReference>
<evidence type="ECO:0000256" key="9">
    <source>
        <dbReference type="SAM" id="Phobius"/>
    </source>
</evidence>
<dbReference type="OrthoDB" id="301434at2759"/>
<feature type="transmembrane region" description="Helical" evidence="9">
    <location>
        <begin position="243"/>
        <end position="263"/>
    </location>
</feature>
<keyword evidence="5 9" id="KW-1133">Transmembrane helix</keyword>
<feature type="transmembrane region" description="Helical" evidence="9">
    <location>
        <begin position="185"/>
        <end position="206"/>
    </location>
</feature>
<evidence type="ECO:0000256" key="2">
    <source>
        <dbReference type="ARBA" id="ARBA00022692"/>
    </source>
</evidence>
<evidence type="ECO:0000313" key="12">
    <source>
        <dbReference type="Proteomes" id="UP000008698"/>
    </source>
</evidence>
<dbReference type="PANTHER" id="PTHR14969">
    <property type="entry name" value="SPHINGOSINE-1-PHOSPHATE PHOSPHOHYDROLASE"/>
    <property type="match status" value="1"/>
</dbReference>
<evidence type="ECO:0000313" key="11">
    <source>
        <dbReference type="EMBL" id="EEY19428.1"/>
    </source>
</evidence>
<keyword evidence="3" id="KW-0378">Hydrolase</keyword>
<organism evidence="12">
    <name type="scientific">Verticillium alfalfae (strain VaMs.102 / ATCC MYA-4576 / FGSC 10136)</name>
    <name type="common">Verticillium wilt of alfalfa</name>
    <name type="synonym">Verticillium albo-atrum</name>
    <dbReference type="NCBI Taxonomy" id="526221"/>
    <lineage>
        <taxon>Eukaryota</taxon>
        <taxon>Fungi</taxon>
        <taxon>Dikarya</taxon>
        <taxon>Ascomycota</taxon>
        <taxon>Pezizomycotina</taxon>
        <taxon>Sordariomycetes</taxon>
        <taxon>Hypocreomycetidae</taxon>
        <taxon>Glomerellales</taxon>
        <taxon>Plectosphaerellaceae</taxon>
        <taxon>Verticillium</taxon>
    </lineage>
</organism>
<gene>
    <name evidence="11" type="ORF">VDBG_05537</name>
</gene>
<dbReference type="GO" id="GO:0042392">
    <property type="term" value="F:sphingosine-1-phosphate phosphatase activity"/>
    <property type="evidence" value="ECO:0007669"/>
    <property type="project" value="TreeGrafter"/>
</dbReference>
<evidence type="ECO:0000256" key="8">
    <source>
        <dbReference type="SAM" id="MobiDB-lite"/>
    </source>
</evidence>
<feature type="transmembrane region" description="Helical" evidence="9">
    <location>
        <begin position="521"/>
        <end position="543"/>
    </location>
</feature>
<keyword evidence="2 9" id="KW-0812">Transmembrane</keyword>
<dbReference type="Proteomes" id="UP000008698">
    <property type="component" value="Unassembled WGS sequence"/>
</dbReference>
<name>C9SL60_VERA1</name>
<proteinExistence type="inferred from homology"/>
<dbReference type="AlphaFoldDB" id="C9SL60"/>
<evidence type="ECO:0000256" key="4">
    <source>
        <dbReference type="ARBA" id="ARBA00022824"/>
    </source>
</evidence>
<sequence>MAPHTKLSAWALFSACACSRNQGHDRPRLAQTLIFRSATTTDRADAHISQPMCSTPNGAAERREDDAPPSTTKPVVIDAGLRSQDHYKKAMPHGDTTSDNERARTPALDSYFAITANLGTHTFFMIGLPMLFWYGYASFGKGLVHILAEGVFFTGFIKDLCSLPRPLSPPLHRITMSGSAALEYGFPSTHSTNAVSVALYAILVLRSPETEYSATTKLVLEGLSYFYAISIVVGRLYCGMHGFLDVVVGSVIGALIALGRVLLRARSRRLHALQFVGRCPHRCPRRHCPRAHSPEPVDDCPCFDDSVAFAGVMIGLEYATWNYGRTPYDPFDTNAHNFQSINLGPLGVPVLVARLFFGVFVIFAWREMMKPTLLRALPHLFRLIERAGYSLPRRFFTPASEYKSIPAGSRMDNLIPSVREIVRVAYRERRRRESIGSNGSTKGKEALAGVQENSDDRDGRGAASGVHGGIGEYEKQMGSFVSSPIEESRATDFPSPEQDEAEEKEMFSRLTRPRVRYDVEVVTKLVVYAGIAWLGVGMIPIMFEFVGLGSSHLRIAA</sequence>
<evidence type="ECO:0000256" key="7">
    <source>
        <dbReference type="ARBA" id="ARBA00038324"/>
    </source>
</evidence>
<feature type="region of interest" description="Disordered" evidence="8">
    <location>
        <begin position="432"/>
        <end position="469"/>
    </location>
</feature>
<dbReference type="KEGG" id="val:VDBG_05537"/>
<evidence type="ECO:0000259" key="10">
    <source>
        <dbReference type="SMART" id="SM00014"/>
    </source>
</evidence>
<feature type="transmembrane region" description="Helical" evidence="9">
    <location>
        <begin position="306"/>
        <end position="323"/>
    </location>
</feature>
<feature type="transmembrane region" description="Helical" evidence="9">
    <location>
        <begin position="111"/>
        <end position="134"/>
    </location>
</feature>
<feature type="region of interest" description="Disordered" evidence="8">
    <location>
        <begin position="42"/>
        <end position="74"/>
    </location>
</feature>
<dbReference type="GeneID" id="9531413"/>
<dbReference type="GO" id="GO:0005789">
    <property type="term" value="C:endoplasmic reticulum membrane"/>
    <property type="evidence" value="ECO:0007669"/>
    <property type="project" value="UniProtKB-SubCell"/>
</dbReference>
<protein>
    <submittedName>
        <fullName evidence="11">Long-chain base protein</fullName>
    </submittedName>
</protein>
<keyword evidence="6 9" id="KW-0472">Membrane</keyword>
<comment type="similarity">
    <text evidence="7">Belongs to the type 2 lipid phosphate phosphatase family.</text>
</comment>
<dbReference type="PANTHER" id="PTHR14969:SF28">
    <property type="entry name" value="DIHYDROSPHINGOSINE 1-PHOSPHATE PHOSPHATASE LCB3-RELATED"/>
    <property type="match status" value="1"/>
</dbReference>
<dbReference type="InterPro" id="IPR000326">
    <property type="entry name" value="PAP2/HPO"/>
</dbReference>
<dbReference type="SMART" id="SM00014">
    <property type="entry name" value="acidPPc"/>
    <property type="match status" value="1"/>
</dbReference>
<keyword evidence="12" id="KW-1185">Reference proteome</keyword>
<dbReference type="InterPro" id="IPR036938">
    <property type="entry name" value="PAP2/HPO_sf"/>
</dbReference>
<evidence type="ECO:0000256" key="5">
    <source>
        <dbReference type="ARBA" id="ARBA00022989"/>
    </source>
</evidence>
<evidence type="ECO:0000256" key="6">
    <source>
        <dbReference type="ARBA" id="ARBA00023136"/>
    </source>
</evidence>
<evidence type="ECO:0000256" key="3">
    <source>
        <dbReference type="ARBA" id="ARBA00022801"/>
    </source>
</evidence>
<dbReference type="EMBL" id="DS985219">
    <property type="protein sequence ID" value="EEY19428.1"/>
    <property type="molecule type" value="Genomic_DNA"/>
</dbReference>
<feature type="region of interest" description="Disordered" evidence="8">
    <location>
        <begin position="484"/>
        <end position="506"/>
    </location>
</feature>
<comment type="subcellular location">
    <subcellularLocation>
        <location evidence="1">Endoplasmic reticulum membrane</location>
        <topology evidence="1">Multi-pass membrane protein</topology>
    </subcellularLocation>
</comment>
<dbReference type="STRING" id="526221.C9SL60"/>
<dbReference type="PROSITE" id="PS51257">
    <property type="entry name" value="PROKAR_LIPOPROTEIN"/>
    <property type="match status" value="1"/>
</dbReference>
<dbReference type="Gene3D" id="1.20.144.10">
    <property type="entry name" value="Phosphatidic acid phosphatase type 2/haloperoxidase"/>
    <property type="match status" value="1"/>
</dbReference>
<keyword evidence="4" id="KW-0256">Endoplasmic reticulum</keyword>
<feature type="transmembrane region" description="Helical" evidence="9">
    <location>
        <begin position="218"/>
        <end position="237"/>
    </location>
</feature>
<feature type="domain" description="Phosphatidic acid phosphatase type 2/haloperoxidase" evidence="10">
    <location>
        <begin position="141"/>
        <end position="261"/>
    </location>
</feature>
<dbReference type="CDD" id="cd03388">
    <property type="entry name" value="PAP2_SPPase1"/>
    <property type="match status" value="1"/>
</dbReference>